<dbReference type="OrthoDB" id="9805760at2"/>
<dbReference type="HOGENOM" id="CLU_933491_0_0_10"/>
<dbReference type="SUPFAM" id="SSF49373">
    <property type="entry name" value="Invasin/intimin cell-adhesion fragments"/>
    <property type="match status" value="1"/>
</dbReference>
<reference evidence="3 4" key="1">
    <citation type="journal article" date="2012" name="Stand. Genomic Sci.">
        <title>Complete genome sequencing and analysis of Saprospira grandis str. Lewin, a predatory marine bacterium.</title>
        <authorList>
            <person name="Saw J.H."/>
            <person name="Yuryev A."/>
            <person name="Kanbe M."/>
            <person name="Hou S."/>
            <person name="Young A.G."/>
            <person name="Aizawa S."/>
            <person name="Alam M."/>
        </authorList>
    </citation>
    <scope>NUCLEOTIDE SEQUENCE [LARGE SCALE GENOMIC DNA]</scope>
    <source>
        <strain evidence="3 4">Lewin</strain>
    </source>
</reference>
<organism evidence="3 4">
    <name type="scientific">Saprospira grandis (strain Lewin)</name>
    <dbReference type="NCBI Taxonomy" id="984262"/>
    <lineage>
        <taxon>Bacteria</taxon>
        <taxon>Pseudomonadati</taxon>
        <taxon>Bacteroidota</taxon>
        <taxon>Saprospiria</taxon>
        <taxon>Saprospirales</taxon>
        <taxon>Saprospiraceae</taxon>
        <taxon>Saprospira</taxon>
    </lineage>
</organism>
<evidence type="ECO:0000313" key="3">
    <source>
        <dbReference type="EMBL" id="AFC24418.1"/>
    </source>
</evidence>
<accession>H6LAD3</accession>
<feature type="domain" description="Fibrobacter succinogenes major paralogous" evidence="2">
    <location>
        <begin position="143"/>
        <end position="297"/>
    </location>
</feature>
<dbReference type="eggNOG" id="COG4704">
    <property type="taxonomic scope" value="Bacteria"/>
</dbReference>
<dbReference type="InterPro" id="IPR011871">
    <property type="entry name" value="Fib_succ_major"/>
</dbReference>
<dbReference type="NCBIfam" id="TIGR02145">
    <property type="entry name" value="Fib_succ_major"/>
    <property type="match status" value="1"/>
</dbReference>
<keyword evidence="4" id="KW-1185">Reference proteome</keyword>
<evidence type="ECO:0000259" key="2">
    <source>
        <dbReference type="Pfam" id="PF09603"/>
    </source>
</evidence>
<protein>
    <recommendedName>
        <fullName evidence="2">Fibrobacter succinogenes major paralogous domain-containing protein</fullName>
    </recommendedName>
</protein>
<dbReference type="Gene3D" id="2.60.40.10">
    <property type="entry name" value="Immunoglobulins"/>
    <property type="match status" value="1"/>
</dbReference>
<dbReference type="Proteomes" id="UP000007519">
    <property type="component" value="Chromosome"/>
</dbReference>
<dbReference type="Pfam" id="PF09603">
    <property type="entry name" value="Fib_succ_major"/>
    <property type="match status" value="1"/>
</dbReference>
<gene>
    <name evidence="3" type="ordered locus">SGRA_1683</name>
</gene>
<keyword evidence="1" id="KW-0732">Signal</keyword>
<feature type="chain" id="PRO_5003604213" description="Fibrobacter succinogenes major paralogous domain-containing protein" evidence="1">
    <location>
        <begin position="30"/>
        <end position="298"/>
    </location>
</feature>
<feature type="signal peptide" evidence="1">
    <location>
        <begin position="1"/>
        <end position="29"/>
    </location>
</feature>
<evidence type="ECO:0000313" key="4">
    <source>
        <dbReference type="Proteomes" id="UP000007519"/>
    </source>
</evidence>
<dbReference type="RefSeq" id="WP_015692051.1">
    <property type="nucleotide sequence ID" value="NC_016940.1"/>
</dbReference>
<sequence length="298" mass="32769">MKISCHFPLLLLASLLLLGSCTKNIPAEASIFAGNNQETPLGARQNEPLQLRVTNNKGEPIEDVEVSFQIAIGSGTFDNGAFEARSKTNSYGVAQIYWTLGRENRSQKVRAEVDGLNGPALEFFGQPAYHEDSRDNQLYLLTEMGGQIWMGENLRYQANGSLVNPDFPATIYGRLYTWNTANSVCPAGFHLPSLSEWNNLVQSLPYDEGGPARLLKATSGWILSSDGIDALGFKVFAAGDYLTAQGEFRGLSEYGIFWSSEADGTQNAHYKILDYDDENMRGASYSQSNFAACRCVQD</sequence>
<evidence type="ECO:0000256" key="1">
    <source>
        <dbReference type="SAM" id="SignalP"/>
    </source>
</evidence>
<dbReference type="EMBL" id="CP002831">
    <property type="protein sequence ID" value="AFC24418.1"/>
    <property type="molecule type" value="Genomic_DNA"/>
</dbReference>
<dbReference type="PROSITE" id="PS51257">
    <property type="entry name" value="PROKAR_LIPOPROTEIN"/>
    <property type="match status" value="1"/>
</dbReference>
<dbReference type="KEGG" id="sgn:SGRA_1683"/>
<proteinExistence type="predicted"/>
<dbReference type="InterPro" id="IPR008964">
    <property type="entry name" value="Invasin/intimin_cell_adhesion"/>
</dbReference>
<dbReference type="STRING" id="984262.SGRA_1683"/>
<dbReference type="AlphaFoldDB" id="H6LAD3"/>
<name>H6LAD3_SAPGL</name>
<dbReference type="InterPro" id="IPR013783">
    <property type="entry name" value="Ig-like_fold"/>
</dbReference>